<dbReference type="PRINTS" id="PR00251">
    <property type="entry name" value="BACTRLOPSIN"/>
</dbReference>
<evidence type="ECO:0000256" key="3">
    <source>
        <dbReference type="ARBA" id="ARBA00022692"/>
    </source>
</evidence>
<dbReference type="InterPro" id="IPR043476">
    <property type="entry name" value="Yro2-like_7TM"/>
</dbReference>
<dbReference type="PANTHER" id="PTHR28286:SF1">
    <property type="entry name" value="30 KDA HEAT SHOCK PROTEIN-RELATED"/>
    <property type="match status" value="1"/>
</dbReference>
<evidence type="ECO:0000256" key="4">
    <source>
        <dbReference type="ARBA" id="ARBA00022989"/>
    </source>
</evidence>
<keyword evidence="3 6" id="KW-0812">Transmembrane</keyword>
<feature type="transmembrane region" description="Helical" evidence="6">
    <location>
        <begin position="226"/>
        <end position="248"/>
    </location>
</feature>
<dbReference type="SMART" id="SM01021">
    <property type="entry name" value="Bac_rhodopsin"/>
    <property type="match status" value="1"/>
</dbReference>
<organism evidence="7 8">
    <name type="scientific">Glutinoglossum americanum</name>
    <dbReference type="NCBI Taxonomy" id="1670608"/>
    <lineage>
        <taxon>Eukaryota</taxon>
        <taxon>Fungi</taxon>
        <taxon>Dikarya</taxon>
        <taxon>Ascomycota</taxon>
        <taxon>Pezizomycotina</taxon>
        <taxon>Geoglossomycetes</taxon>
        <taxon>Geoglossales</taxon>
        <taxon>Geoglossaceae</taxon>
        <taxon>Glutinoglossum</taxon>
    </lineage>
</organism>
<dbReference type="GO" id="GO:0005783">
    <property type="term" value="C:endoplasmic reticulum"/>
    <property type="evidence" value="ECO:0007669"/>
    <property type="project" value="TreeGrafter"/>
</dbReference>
<evidence type="ECO:0000313" key="7">
    <source>
        <dbReference type="EMBL" id="KAH0543297.1"/>
    </source>
</evidence>
<feature type="transmembrane region" description="Helical" evidence="6">
    <location>
        <begin position="60"/>
        <end position="79"/>
    </location>
</feature>
<dbReference type="Pfam" id="PF01036">
    <property type="entry name" value="Bac_rhodopsin"/>
    <property type="match status" value="1"/>
</dbReference>
<keyword evidence="5 6" id="KW-0472">Membrane</keyword>
<evidence type="ECO:0000256" key="1">
    <source>
        <dbReference type="ARBA" id="ARBA00004141"/>
    </source>
</evidence>
<evidence type="ECO:0000256" key="6">
    <source>
        <dbReference type="SAM" id="Phobius"/>
    </source>
</evidence>
<dbReference type="CDD" id="cd15239">
    <property type="entry name" value="7tm_YRO2_fungal-like"/>
    <property type="match status" value="1"/>
</dbReference>
<reference evidence="7" key="1">
    <citation type="submission" date="2021-03" db="EMBL/GenBank/DDBJ databases">
        <title>Comparative genomics and phylogenomic investigation of the class Geoglossomycetes provide insights into ecological specialization and systematics.</title>
        <authorList>
            <person name="Melie T."/>
            <person name="Pirro S."/>
            <person name="Miller A.N."/>
            <person name="Quandt A."/>
        </authorList>
    </citation>
    <scope>NUCLEOTIDE SEQUENCE</scope>
    <source>
        <strain evidence="7">GBOQ0MN5Z8</strain>
    </source>
</reference>
<evidence type="ECO:0000313" key="8">
    <source>
        <dbReference type="Proteomes" id="UP000698800"/>
    </source>
</evidence>
<dbReference type="SUPFAM" id="SSF81321">
    <property type="entry name" value="Family A G protein-coupled receptor-like"/>
    <property type="match status" value="1"/>
</dbReference>
<comment type="subcellular location">
    <subcellularLocation>
        <location evidence="1">Membrane</location>
        <topology evidence="1">Multi-pass membrane protein</topology>
    </subcellularLocation>
</comment>
<sequence length="290" mass="32102">MSSIIARASHNDALNVNPSNATNRLTVHGSDWLWAVTALYFLAFLILLLHAFTAKHGERVFHYLFGIATFTGGIAYFAMASDLGNVPVATELNNGGDNSVTRQIWYARYINWFVSWAMLDIAVLLLSGVSWATVLFSVGLSWIWVSSWLAGAFVTTTYKWGFFVFGVFAYFVLAFHLSYHGLASARRIGSSKHYTLTTCLLLFVWMLYPIAWGLDEGGNKISVTSGFIFYGILDLITMPILSHFFLVLGRNWDYGALGLQFTQYGRVGRKEGGVFQEKEPAAAAASAPAV</sequence>
<comment type="similarity">
    <text evidence="2">Belongs to the archaeal/bacterial/fungal opsin family.</text>
</comment>
<feature type="transmembrane region" description="Helical" evidence="6">
    <location>
        <begin position="109"/>
        <end position="127"/>
    </location>
</feature>
<dbReference type="OrthoDB" id="536545at2759"/>
<dbReference type="AlphaFoldDB" id="A0A9P8I4T9"/>
<dbReference type="InterPro" id="IPR001425">
    <property type="entry name" value="Arc/bac/fun_rhodopsins"/>
</dbReference>
<feature type="transmembrane region" description="Helical" evidence="6">
    <location>
        <begin position="32"/>
        <end position="53"/>
    </location>
</feature>
<feature type="transmembrane region" description="Helical" evidence="6">
    <location>
        <begin position="134"/>
        <end position="154"/>
    </location>
</feature>
<dbReference type="GO" id="GO:0005886">
    <property type="term" value="C:plasma membrane"/>
    <property type="evidence" value="ECO:0007669"/>
    <property type="project" value="TreeGrafter"/>
</dbReference>
<evidence type="ECO:0008006" key="9">
    <source>
        <dbReference type="Google" id="ProtNLM"/>
    </source>
</evidence>
<gene>
    <name evidence="7" type="ORF">FGG08_002360</name>
</gene>
<proteinExistence type="inferred from homology"/>
<accession>A0A9P8I4T9</accession>
<feature type="transmembrane region" description="Helical" evidence="6">
    <location>
        <begin position="160"/>
        <end position="182"/>
    </location>
</feature>
<dbReference type="PANTHER" id="PTHR28286">
    <property type="match status" value="1"/>
</dbReference>
<dbReference type="Proteomes" id="UP000698800">
    <property type="component" value="Unassembled WGS sequence"/>
</dbReference>
<keyword evidence="8" id="KW-1185">Reference proteome</keyword>
<comment type="caution">
    <text evidence="7">The sequence shown here is derived from an EMBL/GenBank/DDBJ whole genome shotgun (WGS) entry which is preliminary data.</text>
</comment>
<dbReference type="EMBL" id="JAGHQL010000035">
    <property type="protein sequence ID" value="KAH0543297.1"/>
    <property type="molecule type" value="Genomic_DNA"/>
</dbReference>
<protein>
    <recommendedName>
        <fullName evidence="9">Heat shock protein 30</fullName>
    </recommendedName>
</protein>
<evidence type="ECO:0000256" key="5">
    <source>
        <dbReference type="ARBA" id="ARBA00023136"/>
    </source>
</evidence>
<name>A0A9P8I4T9_9PEZI</name>
<dbReference type="Gene3D" id="1.20.1070.10">
    <property type="entry name" value="Rhodopsin 7-helix transmembrane proteins"/>
    <property type="match status" value="1"/>
</dbReference>
<evidence type="ECO:0000256" key="2">
    <source>
        <dbReference type="ARBA" id="ARBA00008130"/>
    </source>
</evidence>
<feature type="transmembrane region" description="Helical" evidence="6">
    <location>
        <begin position="194"/>
        <end position="214"/>
    </location>
</feature>
<keyword evidence="4 6" id="KW-1133">Transmembrane helix</keyword>